<evidence type="ECO:0000313" key="2">
    <source>
        <dbReference type="EMBL" id="OOK72912.1"/>
    </source>
</evidence>
<reference evidence="2 3" key="1">
    <citation type="submission" date="2017-02" db="EMBL/GenBank/DDBJ databases">
        <title>Complete genome sequences of Mycobacterium kansasii strains isolated from rhesus macaques.</title>
        <authorList>
            <person name="Panda A."/>
            <person name="Nagaraj S."/>
            <person name="Zhao X."/>
            <person name="Tettelin H."/>
            <person name="Detolla L.J."/>
        </authorList>
    </citation>
    <scope>NUCLEOTIDE SEQUENCE [LARGE SCALE GENOMIC DNA]</scope>
    <source>
        <strain evidence="2 3">11-3469</strain>
    </source>
</reference>
<evidence type="ECO:0000256" key="1">
    <source>
        <dbReference type="SAM" id="MobiDB-lite"/>
    </source>
</evidence>
<gene>
    <name evidence="2" type="ORF">BZL29_4992</name>
</gene>
<sequence length="51" mass="5293">MLSENTGHGVRTTHRANALIRPGNAATVATSPPYPAVVTGRKLTAVPARGR</sequence>
<protein>
    <submittedName>
        <fullName evidence="2">Uncharacterized protein</fullName>
    </submittedName>
</protein>
<accession>A0A1V3X1F2</accession>
<dbReference type="AlphaFoldDB" id="A0A1V3X1F2"/>
<proteinExistence type="predicted"/>
<name>A0A1V3X1F2_MYCKA</name>
<evidence type="ECO:0000313" key="3">
    <source>
        <dbReference type="Proteomes" id="UP000188532"/>
    </source>
</evidence>
<dbReference type="EMBL" id="MVBN01000005">
    <property type="protein sequence ID" value="OOK72912.1"/>
    <property type="molecule type" value="Genomic_DNA"/>
</dbReference>
<dbReference type="Proteomes" id="UP000188532">
    <property type="component" value="Unassembled WGS sequence"/>
</dbReference>
<feature type="region of interest" description="Disordered" evidence="1">
    <location>
        <begin position="1"/>
        <end position="35"/>
    </location>
</feature>
<organism evidence="2 3">
    <name type="scientific">Mycobacterium kansasii</name>
    <dbReference type="NCBI Taxonomy" id="1768"/>
    <lineage>
        <taxon>Bacteria</taxon>
        <taxon>Bacillati</taxon>
        <taxon>Actinomycetota</taxon>
        <taxon>Actinomycetes</taxon>
        <taxon>Mycobacteriales</taxon>
        <taxon>Mycobacteriaceae</taxon>
        <taxon>Mycobacterium</taxon>
    </lineage>
</organism>
<comment type="caution">
    <text evidence="2">The sequence shown here is derived from an EMBL/GenBank/DDBJ whole genome shotgun (WGS) entry which is preliminary data.</text>
</comment>